<evidence type="ECO:0000256" key="1">
    <source>
        <dbReference type="SAM" id="Coils"/>
    </source>
</evidence>
<dbReference type="SUPFAM" id="SSF48350">
    <property type="entry name" value="GTPase activation domain, GAP"/>
    <property type="match status" value="1"/>
</dbReference>
<feature type="region of interest" description="Disordered" evidence="2">
    <location>
        <begin position="120"/>
        <end position="153"/>
    </location>
</feature>
<reference evidence="3 4" key="1">
    <citation type="submission" date="2014-04" db="EMBL/GenBank/DDBJ databases">
        <title>Evolutionary Origins and Diversification of the Mycorrhizal Mutualists.</title>
        <authorList>
            <consortium name="DOE Joint Genome Institute"/>
            <consortium name="Mycorrhizal Genomics Consortium"/>
            <person name="Kohler A."/>
            <person name="Kuo A."/>
            <person name="Nagy L.G."/>
            <person name="Floudas D."/>
            <person name="Copeland A."/>
            <person name="Barry K.W."/>
            <person name="Cichocki N."/>
            <person name="Veneault-Fourrey C."/>
            <person name="LaButti K."/>
            <person name="Lindquist E.A."/>
            <person name="Lipzen A."/>
            <person name="Lundell T."/>
            <person name="Morin E."/>
            <person name="Murat C."/>
            <person name="Riley R."/>
            <person name="Ohm R."/>
            <person name="Sun H."/>
            <person name="Tunlid A."/>
            <person name="Henrissat B."/>
            <person name="Grigoriev I.V."/>
            <person name="Hibbett D.S."/>
            <person name="Martin F."/>
        </authorList>
    </citation>
    <scope>NUCLEOTIDE SEQUENCE [LARGE SCALE GENOMIC DNA]</scope>
    <source>
        <strain evidence="3 4">FD-317 M1</strain>
    </source>
</reference>
<feature type="compositionally biased region" description="Low complexity" evidence="2">
    <location>
        <begin position="23"/>
        <end position="42"/>
    </location>
</feature>
<accession>A0A0D0BMX4</accession>
<feature type="region of interest" description="Disordered" evidence="2">
    <location>
        <begin position="1"/>
        <end position="85"/>
    </location>
</feature>
<feature type="coiled-coil region" evidence="1">
    <location>
        <begin position="482"/>
        <end position="509"/>
    </location>
</feature>
<feature type="region of interest" description="Disordered" evidence="2">
    <location>
        <begin position="807"/>
        <end position="857"/>
    </location>
</feature>
<feature type="compositionally biased region" description="Polar residues" evidence="2">
    <location>
        <begin position="49"/>
        <end position="65"/>
    </location>
</feature>
<evidence type="ECO:0000313" key="3">
    <source>
        <dbReference type="EMBL" id="KIK56296.1"/>
    </source>
</evidence>
<sequence>MASSRPSTSRTSLIPSPTRPRRSSVTDSKPSSPSKSQSLQSTADKARNRSITLPSNSRFPTSPNPKRTPKLIPHCSPSKLPRPSIPNLCKQHISLKGSMPPTSPSKLAAAKRTSMIVSPCSGPTRFLATSATPRSTSDSSPRRVSPSYGPRKLSINEPLHIHVPTTPLPAPRVSPRGFSKRDPRMILDELASLIGSGQRDRLNQYLPLDVMLAVHERELMEGAARLQRAKSIKSHSDGSGAIINSSAPPGVFGIPLRQISLYASTKAVLGGFEHDLPIVVFACVEELYRSGISTPSNPTPTSPLPNTFPTRRTLSLSPLDAQADGADGGEYEPRSNTLLSIYDSPSEKFGLMSSLKDESSDNVYALLTTFLSRLPEPVLAPAEILQGLRDALWTWCVKPSSRSSRDQSGPVSIPMTSRVRVAQLLLGLVPTPNLSLFIYLMAFSCQVLEIRMKRRTARESLAVLGGASSKRGNGSGEGVGAMSALEAQLWELERELEGKNEREREKRNLGRVWGVWLFGKDGDVEVEVDTVGDAAADVSENIQGSVGLGMGVGVEEASRSTQMMVWMVSHWGEIIRGFFDRGIGVDPEPLSIRADVEVGGTRGEANAVTGFGLVKVEGEELGVDQSMSIPVPLTESLFASSASLARLRLGVGVEGGPSPNSTPKQQSVCSPDNGIEEQTPRKIQLRFGLVRGQSYGKPTTPDASLLVPSETEQEGSIHSRYSVYGCRNEGDISSNESEMMAKEGSLSSVSALDERLSSLDFHPSQSHTHPKIASLSKQQQDNAAVNNSITSPSTTIFKANEAFSECGSERQYKTGSKPAMSDSESEDDYFTCGRTQSGPLRVVNRSDSDVSSRSDIDSERESVYSTCSLTEVLSMTSNSPVFSLNSREKVSSLNDLNDGIAEHGADGLSKIYTQCVHGCPAHLYVKQLEVRVDALMKENKMLKLSLDGA</sequence>
<evidence type="ECO:0008006" key="5">
    <source>
        <dbReference type="Google" id="ProtNLM"/>
    </source>
</evidence>
<organism evidence="3 4">
    <name type="scientific">Collybiopsis luxurians FD-317 M1</name>
    <dbReference type="NCBI Taxonomy" id="944289"/>
    <lineage>
        <taxon>Eukaryota</taxon>
        <taxon>Fungi</taxon>
        <taxon>Dikarya</taxon>
        <taxon>Basidiomycota</taxon>
        <taxon>Agaricomycotina</taxon>
        <taxon>Agaricomycetes</taxon>
        <taxon>Agaricomycetidae</taxon>
        <taxon>Agaricales</taxon>
        <taxon>Marasmiineae</taxon>
        <taxon>Omphalotaceae</taxon>
        <taxon>Collybiopsis</taxon>
        <taxon>Collybiopsis luxurians</taxon>
    </lineage>
</organism>
<evidence type="ECO:0000256" key="2">
    <source>
        <dbReference type="SAM" id="MobiDB-lite"/>
    </source>
</evidence>
<dbReference type="EMBL" id="KN834799">
    <property type="protein sequence ID" value="KIK56296.1"/>
    <property type="molecule type" value="Genomic_DNA"/>
</dbReference>
<evidence type="ECO:0000313" key="4">
    <source>
        <dbReference type="Proteomes" id="UP000053593"/>
    </source>
</evidence>
<feature type="compositionally biased region" description="Polar residues" evidence="2">
    <location>
        <begin position="1"/>
        <end position="15"/>
    </location>
</feature>
<keyword evidence="1" id="KW-0175">Coiled coil</keyword>
<protein>
    <recommendedName>
        <fullName evidence="5">Rho-GAP domain-containing protein</fullName>
    </recommendedName>
</protein>
<name>A0A0D0BMX4_9AGAR</name>
<feature type="region of interest" description="Disordered" evidence="2">
    <location>
        <begin position="653"/>
        <end position="677"/>
    </location>
</feature>
<dbReference type="Gene3D" id="1.10.555.10">
    <property type="entry name" value="Rho GTPase activation protein"/>
    <property type="match status" value="1"/>
</dbReference>
<dbReference type="OrthoDB" id="79452at2759"/>
<dbReference type="Proteomes" id="UP000053593">
    <property type="component" value="Unassembled WGS sequence"/>
</dbReference>
<gene>
    <name evidence="3" type="ORF">GYMLUDRAFT_47284</name>
</gene>
<dbReference type="AlphaFoldDB" id="A0A0D0BMX4"/>
<keyword evidence="4" id="KW-1185">Reference proteome</keyword>
<dbReference type="HOGENOM" id="CLU_353037_0_0_1"/>
<proteinExistence type="predicted"/>
<feature type="compositionally biased region" description="Low complexity" evidence="2">
    <location>
        <begin position="129"/>
        <end position="147"/>
    </location>
</feature>
<feature type="compositionally biased region" description="Polar residues" evidence="2">
    <location>
        <begin position="658"/>
        <end position="670"/>
    </location>
</feature>
<feature type="compositionally biased region" description="Basic and acidic residues" evidence="2">
    <location>
        <begin position="844"/>
        <end position="857"/>
    </location>
</feature>
<dbReference type="InterPro" id="IPR008936">
    <property type="entry name" value="Rho_GTPase_activation_prot"/>
</dbReference>